<dbReference type="OrthoDB" id="9800613at2"/>
<dbReference type="GO" id="GO:0022857">
    <property type="term" value="F:transmembrane transporter activity"/>
    <property type="evidence" value="ECO:0007669"/>
    <property type="project" value="InterPro"/>
</dbReference>
<proteinExistence type="inferred from homology"/>
<dbReference type="GO" id="GO:0046677">
    <property type="term" value="P:response to antibiotic"/>
    <property type="evidence" value="ECO:0007669"/>
    <property type="project" value="TreeGrafter"/>
</dbReference>
<feature type="domain" description="Multidrug resistance protein MdtA-like beta-barrel" evidence="8">
    <location>
        <begin position="199"/>
        <end position="289"/>
    </location>
</feature>
<dbReference type="Pfam" id="PF25876">
    <property type="entry name" value="HH_MFP_RND"/>
    <property type="match status" value="1"/>
</dbReference>
<dbReference type="InterPro" id="IPR058624">
    <property type="entry name" value="MdtA-like_HH"/>
</dbReference>
<dbReference type="Proteomes" id="UP000235897">
    <property type="component" value="Unassembled WGS sequence"/>
</dbReference>
<evidence type="ECO:0000256" key="3">
    <source>
        <dbReference type="ARBA" id="ARBA00022448"/>
    </source>
</evidence>
<evidence type="ECO:0000256" key="2">
    <source>
        <dbReference type="ARBA" id="ARBA00009477"/>
    </source>
</evidence>
<keyword evidence="3" id="KW-0813">Transport</keyword>
<feature type="region of interest" description="Disordered" evidence="5">
    <location>
        <begin position="359"/>
        <end position="394"/>
    </location>
</feature>
<dbReference type="FunFam" id="2.40.420.20:FF:000001">
    <property type="entry name" value="Efflux RND transporter periplasmic adaptor subunit"/>
    <property type="match status" value="1"/>
</dbReference>
<reference evidence="10 11" key="1">
    <citation type="submission" date="2018-01" db="EMBL/GenBank/DDBJ databases">
        <title>Denitrification phenotypes of diverse strains of Pseudomonas stutzeri.</title>
        <authorList>
            <person name="Milligan D.A."/>
            <person name="Bergaust L."/>
            <person name="Bakken L.R."/>
            <person name="Frostegard A."/>
        </authorList>
    </citation>
    <scope>NUCLEOTIDE SEQUENCE [LARGE SCALE GENOMIC DNA]</scope>
    <source>
        <strain evidence="10 11">28a3</strain>
    </source>
</reference>
<dbReference type="Pfam" id="PF25967">
    <property type="entry name" value="RND-MFP_C"/>
    <property type="match status" value="1"/>
</dbReference>
<dbReference type="PANTHER" id="PTHR30158">
    <property type="entry name" value="ACRA/E-RELATED COMPONENT OF DRUG EFFLUX TRANSPORTER"/>
    <property type="match status" value="1"/>
</dbReference>
<evidence type="ECO:0000259" key="7">
    <source>
        <dbReference type="Pfam" id="PF25917"/>
    </source>
</evidence>
<feature type="compositionally biased region" description="Low complexity" evidence="5">
    <location>
        <begin position="366"/>
        <end position="394"/>
    </location>
</feature>
<dbReference type="Gene3D" id="2.40.50.100">
    <property type="match status" value="1"/>
</dbReference>
<evidence type="ECO:0000313" key="11">
    <source>
        <dbReference type="Proteomes" id="UP000235897"/>
    </source>
</evidence>
<evidence type="ECO:0000259" key="9">
    <source>
        <dbReference type="Pfam" id="PF25967"/>
    </source>
</evidence>
<accession>A0A2N8SSX9</accession>
<dbReference type="Gene3D" id="2.40.30.170">
    <property type="match status" value="1"/>
</dbReference>
<evidence type="ECO:0000256" key="1">
    <source>
        <dbReference type="ARBA" id="ARBA00004519"/>
    </source>
</evidence>
<feature type="domain" description="Multidrug resistance protein MdtA-like C-terminal permuted SH3" evidence="9">
    <location>
        <begin position="293"/>
        <end position="354"/>
    </location>
</feature>
<dbReference type="Pfam" id="PF25944">
    <property type="entry name" value="Beta-barrel_RND"/>
    <property type="match status" value="1"/>
</dbReference>
<comment type="caution">
    <text evidence="10">The sequence shown here is derived from an EMBL/GenBank/DDBJ whole genome shotgun (WGS) entry which is preliminary data.</text>
</comment>
<evidence type="ECO:0000256" key="4">
    <source>
        <dbReference type="ARBA" id="ARBA00023054"/>
    </source>
</evidence>
<feature type="domain" description="Multidrug resistance protein MdtA-like barrel-sandwich hybrid" evidence="7">
    <location>
        <begin position="66"/>
        <end position="195"/>
    </location>
</feature>
<dbReference type="NCBIfam" id="TIGR01730">
    <property type="entry name" value="RND_mfp"/>
    <property type="match status" value="1"/>
</dbReference>
<dbReference type="AlphaFoldDB" id="A0A2N8SSX9"/>
<dbReference type="EMBL" id="POUW01000004">
    <property type="protein sequence ID" value="PNG05580.1"/>
    <property type="molecule type" value="Genomic_DNA"/>
</dbReference>
<evidence type="ECO:0000256" key="5">
    <source>
        <dbReference type="SAM" id="MobiDB-lite"/>
    </source>
</evidence>
<dbReference type="Gene3D" id="1.10.287.470">
    <property type="entry name" value="Helix hairpin bin"/>
    <property type="match status" value="1"/>
</dbReference>
<evidence type="ECO:0000259" key="6">
    <source>
        <dbReference type="Pfam" id="PF25876"/>
    </source>
</evidence>
<dbReference type="Pfam" id="PF25917">
    <property type="entry name" value="BSH_RND"/>
    <property type="match status" value="1"/>
</dbReference>
<keyword evidence="4" id="KW-0175">Coiled coil</keyword>
<organism evidence="10 11">
    <name type="scientific">Stutzerimonas stutzeri</name>
    <name type="common">Pseudomonas stutzeri</name>
    <dbReference type="NCBI Taxonomy" id="316"/>
    <lineage>
        <taxon>Bacteria</taxon>
        <taxon>Pseudomonadati</taxon>
        <taxon>Pseudomonadota</taxon>
        <taxon>Gammaproteobacteria</taxon>
        <taxon>Pseudomonadales</taxon>
        <taxon>Pseudomonadaceae</taxon>
        <taxon>Stutzerimonas</taxon>
    </lineage>
</organism>
<evidence type="ECO:0000259" key="8">
    <source>
        <dbReference type="Pfam" id="PF25944"/>
    </source>
</evidence>
<gene>
    <name evidence="10" type="ORF">CXL00_12765</name>
</gene>
<protein>
    <submittedName>
        <fullName evidence="10">Efflux transporter periplasmic adaptor subunit</fullName>
    </submittedName>
</protein>
<dbReference type="GO" id="GO:0005886">
    <property type="term" value="C:plasma membrane"/>
    <property type="evidence" value="ECO:0007669"/>
    <property type="project" value="UniProtKB-SubCell"/>
</dbReference>
<dbReference type="InterPro" id="IPR058625">
    <property type="entry name" value="MdtA-like_BSH"/>
</dbReference>
<feature type="domain" description="Multidrug resistance protein MdtA-like alpha-helical hairpin" evidence="6">
    <location>
        <begin position="101"/>
        <end position="162"/>
    </location>
</feature>
<comment type="similarity">
    <text evidence="2">Belongs to the membrane fusion protein (MFP) (TC 8.A.1) family.</text>
</comment>
<dbReference type="PROSITE" id="PS51257">
    <property type="entry name" value="PROKAR_LIPOPROTEIN"/>
    <property type="match status" value="1"/>
</dbReference>
<comment type="subcellular location">
    <subcellularLocation>
        <location evidence="1">Cell inner membrane</location>
        <topology evidence="1">Lipid-anchor</topology>
    </subcellularLocation>
</comment>
<name>A0A2N8SSX9_STUST</name>
<dbReference type="SUPFAM" id="SSF111369">
    <property type="entry name" value="HlyD-like secretion proteins"/>
    <property type="match status" value="1"/>
</dbReference>
<dbReference type="InterPro" id="IPR058626">
    <property type="entry name" value="MdtA-like_b-barrel"/>
</dbReference>
<sequence>MSIKQASAALIPFLAAAILLGGCRDDQAEHADGGKPQPKPQVGIVTLEAEPFAQTTELPGRTTAYRVAEVRPQVSGIIQKRLFTEGSEVKQGQQLYQIDPSVYEATLKSAEARLASAKSLSDRYGLLVKEQAVSQQAYDEARAASLQAQAELERAKIDLRYTKVLAPISGRIGRSAVTEGALVSNGQAQQLATIQQLDPIYVDVTQPVQDLIALRNDLESGRLQQASDSAAKARLILPNGSEYSRDGTLEVSEVAVDEGTGSVTLRAVFPNPDKNLLPGMFVHARLLAGVREQALLVPQQGVTRNARGEPTAMVVGTDNKVELRQIKTERAVGNRWLISEGLQPGDRVITEGLQFIRPGVEVDPHPAGNVQQAGPAAGQPAEQAAAAPAAGQGE</sequence>
<dbReference type="InterPro" id="IPR058627">
    <property type="entry name" value="MdtA-like_C"/>
</dbReference>
<dbReference type="InterPro" id="IPR006143">
    <property type="entry name" value="RND_pump_MFP"/>
</dbReference>
<evidence type="ECO:0000313" key="10">
    <source>
        <dbReference type="EMBL" id="PNG05580.1"/>
    </source>
</evidence>
<dbReference type="Gene3D" id="2.40.420.20">
    <property type="match status" value="1"/>
</dbReference>
<dbReference type="PANTHER" id="PTHR30158:SF3">
    <property type="entry name" value="MULTIDRUG EFFLUX PUMP SUBUNIT ACRA-RELATED"/>
    <property type="match status" value="1"/>
</dbReference>
<dbReference type="RefSeq" id="WP_102846877.1">
    <property type="nucleotide sequence ID" value="NZ_JAMOIG010000002.1"/>
</dbReference>